<dbReference type="PIRSF" id="PIRSF000077">
    <property type="entry name" value="Thioredoxin"/>
    <property type="match status" value="1"/>
</dbReference>
<dbReference type="InterPro" id="IPR005746">
    <property type="entry name" value="Thioredoxin"/>
</dbReference>
<feature type="site" description="Contributes to redox potential value" evidence="3">
    <location>
        <position position="32"/>
    </location>
</feature>
<feature type="active site" description="Nucleophile" evidence="3">
    <location>
        <position position="31"/>
    </location>
</feature>
<dbReference type="InterPro" id="IPR036249">
    <property type="entry name" value="Thioredoxin-like_sf"/>
</dbReference>
<dbReference type="Gene3D" id="3.40.30.10">
    <property type="entry name" value="Glutaredoxin"/>
    <property type="match status" value="1"/>
</dbReference>
<dbReference type="PANTHER" id="PTHR46115">
    <property type="entry name" value="THIOREDOXIN-LIKE PROTEIN 1"/>
    <property type="match status" value="1"/>
</dbReference>
<comment type="similarity">
    <text evidence="2">Belongs to the thioredoxin family.</text>
</comment>
<dbReference type="GO" id="GO:0015035">
    <property type="term" value="F:protein-disulfide reductase activity"/>
    <property type="evidence" value="ECO:0007669"/>
    <property type="project" value="InterPro"/>
</dbReference>
<feature type="active site" description="Nucleophile" evidence="3">
    <location>
        <position position="34"/>
    </location>
</feature>
<dbReference type="CDD" id="cd02947">
    <property type="entry name" value="TRX_family"/>
    <property type="match status" value="1"/>
</dbReference>
<feature type="site" description="Contributes to redox potential value" evidence="3">
    <location>
        <position position="33"/>
    </location>
</feature>
<dbReference type="Pfam" id="PF00085">
    <property type="entry name" value="Thioredoxin"/>
    <property type="match status" value="1"/>
</dbReference>
<dbReference type="STRING" id="7266.A0A3B0KTY9"/>
<dbReference type="OrthoDB" id="2121326at2759"/>
<dbReference type="SUPFAM" id="SSF52833">
    <property type="entry name" value="Thioredoxin-like"/>
    <property type="match status" value="1"/>
</dbReference>
<evidence type="ECO:0000256" key="2">
    <source>
        <dbReference type="PIRNR" id="PIRNR000077"/>
    </source>
</evidence>
<evidence type="ECO:0000256" key="4">
    <source>
        <dbReference type="PIRSR" id="PIRSR000077-4"/>
    </source>
</evidence>
<feature type="disulfide bond" description="Redox-active" evidence="4">
    <location>
        <begin position="31"/>
        <end position="34"/>
    </location>
</feature>
<dbReference type="Proteomes" id="UP000268350">
    <property type="component" value="Unassembled WGS sequence"/>
</dbReference>
<sequence>MTCIRSVNDFQKKMDAAENKVVVLDFYATWCKPCRDISKTVKSLAEKYSAEAVVLKINVDRYEDLVEQYKVTCMPTFVFLRGKKRLARIAGVDENKLMKTMAKLIKPQRERAGLTANF</sequence>
<keyword evidence="4" id="KW-0676">Redox-active center</keyword>
<dbReference type="OMA" id="STWHETH"/>
<evidence type="ECO:0000259" key="5">
    <source>
        <dbReference type="PROSITE" id="PS51352"/>
    </source>
</evidence>
<dbReference type="AlphaFoldDB" id="A0A3B0KTY9"/>
<accession>A0A3B0KTY9</accession>
<feature type="site" description="Deprotonates C-terminal active site Cys" evidence="3">
    <location>
        <position position="25"/>
    </location>
</feature>
<evidence type="ECO:0000313" key="7">
    <source>
        <dbReference type="Proteomes" id="UP000268350"/>
    </source>
</evidence>
<organism evidence="6 7">
    <name type="scientific">Drosophila guanche</name>
    <name type="common">Fruit fly</name>
    <dbReference type="NCBI Taxonomy" id="7266"/>
    <lineage>
        <taxon>Eukaryota</taxon>
        <taxon>Metazoa</taxon>
        <taxon>Ecdysozoa</taxon>
        <taxon>Arthropoda</taxon>
        <taxon>Hexapoda</taxon>
        <taxon>Insecta</taxon>
        <taxon>Pterygota</taxon>
        <taxon>Neoptera</taxon>
        <taxon>Endopterygota</taxon>
        <taxon>Diptera</taxon>
        <taxon>Brachycera</taxon>
        <taxon>Muscomorpha</taxon>
        <taxon>Ephydroidea</taxon>
        <taxon>Drosophilidae</taxon>
        <taxon>Drosophila</taxon>
        <taxon>Sophophora</taxon>
    </lineage>
</organism>
<dbReference type="InterPro" id="IPR013766">
    <property type="entry name" value="Thioredoxin_domain"/>
</dbReference>
<evidence type="ECO:0000256" key="3">
    <source>
        <dbReference type="PIRSR" id="PIRSR000077-1"/>
    </source>
</evidence>
<dbReference type="PROSITE" id="PS51352">
    <property type="entry name" value="THIOREDOXIN_2"/>
    <property type="match status" value="1"/>
</dbReference>
<evidence type="ECO:0000256" key="1">
    <source>
        <dbReference type="ARBA" id="ARBA00023157"/>
    </source>
</evidence>
<dbReference type="EMBL" id="OUUW01000019">
    <property type="protein sequence ID" value="SPP89276.1"/>
    <property type="molecule type" value="Genomic_DNA"/>
</dbReference>
<keyword evidence="7" id="KW-1185">Reference proteome</keyword>
<proteinExistence type="inferred from homology"/>
<feature type="domain" description="Thioredoxin" evidence="5">
    <location>
        <begin position="1"/>
        <end position="106"/>
    </location>
</feature>
<protein>
    <recommendedName>
        <fullName evidence="2">Thioredoxin</fullName>
    </recommendedName>
</protein>
<evidence type="ECO:0000313" key="6">
    <source>
        <dbReference type="EMBL" id="SPP89276.1"/>
    </source>
</evidence>
<reference evidence="7" key="1">
    <citation type="submission" date="2018-01" db="EMBL/GenBank/DDBJ databases">
        <authorList>
            <person name="Alioto T."/>
            <person name="Alioto T."/>
        </authorList>
    </citation>
    <scope>NUCLEOTIDE SEQUENCE [LARGE SCALE GENOMIC DNA]</scope>
</reference>
<gene>
    <name evidence="6" type="ORF">DGUA_6G020055</name>
</gene>
<name>A0A3B0KTY9_DROGU</name>
<keyword evidence="1 4" id="KW-1015">Disulfide bond</keyword>